<dbReference type="Proteomes" id="UP001231189">
    <property type="component" value="Unassembled WGS sequence"/>
</dbReference>
<evidence type="ECO:0000313" key="5">
    <source>
        <dbReference type="Proteomes" id="UP001231189"/>
    </source>
</evidence>
<evidence type="ECO:0008006" key="6">
    <source>
        <dbReference type="Google" id="ProtNLM"/>
    </source>
</evidence>
<dbReference type="Pfam" id="PF01535">
    <property type="entry name" value="PPR"/>
    <property type="match status" value="4"/>
</dbReference>
<dbReference type="PANTHER" id="PTHR47926:SF357">
    <property type="entry name" value="PENTATRICOPEPTIDE REPEAT-CONTAINING PROTEIN"/>
    <property type="match status" value="1"/>
</dbReference>
<keyword evidence="5" id="KW-1185">Reference proteome</keyword>
<dbReference type="PROSITE" id="PS51375">
    <property type="entry name" value="PPR"/>
    <property type="match status" value="7"/>
</dbReference>
<dbReference type="FunFam" id="1.25.40.10:FF:000073">
    <property type="entry name" value="Pentatricopeptide repeat-containing protein chloroplastic"/>
    <property type="match status" value="1"/>
</dbReference>
<dbReference type="EMBL" id="JAUUTY010001314">
    <property type="protein sequence ID" value="KAK1558158.1"/>
    <property type="molecule type" value="Genomic_DNA"/>
</dbReference>
<dbReference type="FunFam" id="1.25.40.10:FF:000444">
    <property type="entry name" value="Pentatricopeptide repeat-containing protein"/>
    <property type="match status" value="1"/>
</dbReference>
<organism evidence="4 5">
    <name type="scientific">Lolium multiflorum</name>
    <name type="common">Italian ryegrass</name>
    <name type="synonym">Lolium perenne subsp. multiflorum</name>
    <dbReference type="NCBI Taxonomy" id="4521"/>
    <lineage>
        <taxon>Eukaryota</taxon>
        <taxon>Viridiplantae</taxon>
        <taxon>Streptophyta</taxon>
        <taxon>Embryophyta</taxon>
        <taxon>Tracheophyta</taxon>
        <taxon>Spermatophyta</taxon>
        <taxon>Magnoliopsida</taxon>
        <taxon>Liliopsida</taxon>
        <taxon>Poales</taxon>
        <taxon>Poaceae</taxon>
        <taxon>BOP clade</taxon>
        <taxon>Pooideae</taxon>
        <taxon>Poodae</taxon>
        <taxon>Poeae</taxon>
        <taxon>Poeae Chloroplast Group 2 (Poeae type)</taxon>
        <taxon>Loliodinae</taxon>
        <taxon>Loliinae</taxon>
        <taxon>Lolium</taxon>
    </lineage>
</organism>
<reference evidence="4" key="1">
    <citation type="submission" date="2023-07" db="EMBL/GenBank/DDBJ databases">
        <title>A chromosome-level genome assembly of Lolium multiflorum.</title>
        <authorList>
            <person name="Chen Y."/>
            <person name="Copetti D."/>
            <person name="Kolliker R."/>
            <person name="Studer B."/>
        </authorList>
    </citation>
    <scope>NUCLEOTIDE SEQUENCE</scope>
    <source>
        <strain evidence="4">02402/16</strain>
        <tissue evidence="4">Leaf</tissue>
    </source>
</reference>
<dbReference type="NCBIfam" id="TIGR00756">
    <property type="entry name" value="PPR"/>
    <property type="match status" value="7"/>
</dbReference>
<dbReference type="Gene3D" id="1.25.40.10">
    <property type="entry name" value="Tetratricopeptide repeat domain"/>
    <property type="match status" value="5"/>
</dbReference>
<dbReference type="GO" id="GO:0009451">
    <property type="term" value="P:RNA modification"/>
    <property type="evidence" value="ECO:0007669"/>
    <property type="project" value="InterPro"/>
</dbReference>
<evidence type="ECO:0000256" key="1">
    <source>
        <dbReference type="ARBA" id="ARBA00022737"/>
    </source>
</evidence>
<dbReference type="Pfam" id="PF13041">
    <property type="entry name" value="PPR_2"/>
    <property type="match status" value="4"/>
</dbReference>
<sequence length="889" mass="98089">MDRCHVSAACELNLKHFVERFACPSSPRRRPRRRWLAMRRLLLFRRRPKPPPRKCFCAKFSTTASGTATALPCGYRLLALLRGCVAPTHLPLGLRIHARAVTSGILAAADGPAALQTRLIGMYVLSRRFRDAVAVFSSLPRAAAAAALPWNWIIRGLTMAGHHRFAVLFFVKMWAHPAAPLPDGHTLPYVVKSCAALGALSLGRLVHRSARELGLDRDMYVGSALIKMYADAGLLGGAREVFDEMDERDCVLWNVMMDGYVKAGDVASAVGLFKAMRASGCDPNFATLACFLSVCAAEADLMSGVQLHTLAVKYGLEPAVAVSNTLVSMYGKCQCLDDAWRLFGLMPKDDLVTWNGMISGCVQNGLVDDALRLFCDMQKSGIQPDSVTLASLLPALTDLSGFKQGKEMHGYIVRNCMHVDVFLVSALVDIYFKCRDVRMAQNVFDATKTIDVVIGSTMISGYVLNGMSEAAVKMFRYLLELGIKPNAVVIATMLPACSSMSVMKLGQELHGYVLKNAYEGKCYLESALMDMYAKCGRLDLGHYIFSKMSAKDEVTWNSMISSFAQNGEPEAALDLFRQMSMEGIEYNNVTISSILSACAGLPAIYYGKEVHGIIIKGPIRADVFAESALIDMYGKCGNLELALRVFKFMPEKNEVSWNSIISAYGAHGLVKESVSLLSRMQEKGFKADHVTFLALISACAHAGQVQEGLRLFRCMTEEYQIAPRVEHLACMVDLYSRAGKLDKAMQFIADMPFKPDAGIWGALLHACRVHRNVELAEIASQELFKLDPHNSGYYVLMSNINAVAGRWDGVSKMRRLMKDKKVQKIPGYSWVDINNTSHLFVAADKSHPDSEDIYMSLKSLLLELKHEGYVPSPDICDTTQPDNIDQVEQ</sequence>
<dbReference type="GO" id="GO:0003723">
    <property type="term" value="F:RNA binding"/>
    <property type="evidence" value="ECO:0007669"/>
    <property type="project" value="InterPro"/>
</dbReference>
<gene>
    <name evidence="4" type="ORF">QYE76_008047</name>
</gene>
<accession>A0AAD8PHX6</accession>
<dbReference type="FunFam" id="1.25.40.10:FF:000158">
    <property type="entry name" value="pentatricopeptide repeat-containing protein At2g33680"/>
    <property type="match status" value="1"/>
</dbReference>
<dbReference type="InterPro" id="IPR046848">
    <property type="entry name" value="E_motif"/>
</dbReference>
<dbReference type="InterPro" id="IPR046960">
    <property type="entry name" value="PPR_At4g14850-like_plant"/>
</dbReference>
<comment type="caution">
    <text evidence="4">The sequence shown here is derived from an EMBL/GenBank/DDBJ whole genome shotgun (WGS) entry which is preliminary data.</text>
</comment>
<dbReference type="InterPro" id="IPR011990">
    <property type="entry name" value="TPR-like_helical_dom_sf"/>
</dbReference>
<dbReference type="Pfam" id="PF20431">
    <property type="entry name" value="E_motif"/>
    <property type="match status" value="1"/>
</dbReference>
<proteinExistence type="predicted"/>
<dbReference type="AlphaFoldDB" id="A0AAD8PHX6"/>
<feature type="repeat" description="PPR" evidence="3">
    <location>
        <begin position="249"/>
        <end position="283"/>
    </location>
</feature>
<evidence type="ECO:0000256" key="3">
    <source>
        <dbReference type="PROSITE-ProRule" id="PRU00708"/>
    </source>
</evidence>
<keyword evidence="1" id="KW-0677">Repeat</keyword>
<feature type="repeat" description="PPR" evidence="3">
    <location>
        <begin position="552"/>
        <end position="586"/>
    </location>
</feature>
<dbReference type="FunFam" id="1.25.40.10:FF:000344">
    <property type="entry name" value="Pentatricopeptide repeat-containing protein"/>
    <property type="match status" value="1"/>
</dbReference>
<keyword evidence="2" id="KW-0809">Transit peptide</keyword>
<protein>
    <recommendedName>
        <fullName evidence="6">Pentatricopeptide repeat-containing protein</fullName>
    </recommendedName>
</protein>
<evidence type="ECO:0000256" key="2">
    <source>
        <dbReference type="ARBA" id="ARBA00022946"/>
    </source>
</evidence>
<feature type="repeat" description="PPR" evidence="3">
    <location>
        <begin position="622"/>
        <end position="652"/>
    </location>
</feature>
<feature type="repeat" description="PPR" evidence="3">
    <location>
        <begin position="653"/>
        <end position="687"/>
    </location>
</feature>
<evidence type="ECO:0000313" key="4">
    <source>
        <dbReference type="EMBL" id="KAK1558158.1"/>
    </source>
</evidence>
<name>A0AAD8PHX6_LOLMU</name>
<feature type="repeat" description="PPR" evidence="3">
    <location>
        <begin position="451"/>
        <end position="485"/>
    </location>
</feature>
<feature type="repeat" description="PPR" evidence="3">
    <location>
        <begin position="688"/>
        <end position="718"/>
    </location>
</feature>
<dbReference type="PANTHER" id="PTHR47926">
    <property type="entry name" value="PENTATRICOPEPTIDE REPEAT-CONTAINING PROTEIN"/>
    <property type="match status" value="1"/>
</dbReference>
<dbReference type="InterPro" id="IPR002885">
    <property type="entry name" value="PPR_rpt"/>
</dbReference>
<dbReference type="GO" id="GO:0099402">
    <property type="term" value="P:plant organ development"/>
    <property type="evidence" value="ECO:0007669"/>
    <property type="project" value="UniProtKB-ARBA"/>
</dbReference>
<feature type="repeat" description="PPR" evidence="3">
    <location>
        <begin position="350"/>
        <end position="384"/>
    </location>
</feature>